<proteinExistence type="predicted"/>
<evidence type="ECO:0000313" key="4">
    <source>
        <dbReference type="Proteomes" id="UP000021816"/>
    </source>
</evidence>
<dbReference type="SUPFAM" id="SSF103039">
    <property type="entry name" value="CheC-like"/>
    <property type="match status" value="1"/>
</dbReference>
<gene>
    <name evidence="3" type="primary">cheC</name>
    <name evidence="3" type="ORF">AW10_03609</name>
</gene>
<keyword evidence="2 3" id="KW-0378">Hydrolase</keyword>
<dbReference type="CDD" id="cd17910">
    <property type="entry name" value="CheC_ClassII"/>
    <property type="match status" value="1"/>
</dbReference>
<dbReference type="Gene3D" id="3.40.1550.10">
    <property type="entry name" value="CheC-like"/>
    <property type="match status" value="1"/>
</dbReference>
<dbReference type="GO" id="GO:0016787">
    <property type="term" value="F:hydrolase activity"/>
    <property type="evidence" value="ECO:0007669"/>
    <property type="project" value="UniProtKB-KW"/>
</dbReference>
<dbReference type="Proteomes" id="UP000021816">
    <property type="component" value="Unassembled WGS sequence"/>
</dbReference>
<comment type="caution">
    <text evidence="3">The sequence shown here is derived from an EMBL/GenBank/DDBJ whole genome shotgun (WGS) entry which is preliminary data.</text>
</comment>
<dbReference type="STRING" id="1454003.AW10_03609"/>
<organism evidence="3 4">
    <name type="scientific">Candidatus Accumulibacter appositus</name>
    <dbReference type="NCBI Taxonomy" id="1454003"/>
    <lineage>
        <taxon>Bacteria</taxon>
        <taxon>Pseudomonadati</taxon>
        <taxon>Pseudomonadota</taxon>
        <taxon>Betaproteobacteria</taxon>
        <taxon>Candidatus Accumulibacter</taxon>
    </lineage>
</organism>
<dbReference type="PANTHER" id="PTHR43693">
    <property type="entry name" value="PROTEIN PHOSPHATASE CHEZ"/>
    <property type="match status" value="1"/>
</dbReference>
<evidence type="ECO:0000256" key="2">
    <source>
        <dbReference type="ARBA" id="ARBA00022801"/>
    </source>
</evidence>
<dbReference type="InterPro" id="IPR028976">
    <property type="entry name" value="CheC-like_sf"/>
</dbReference>
<evidence type="ECO:0000313" key="3">
    <source>
        <dbReference type="EMBL" id="EXI77596.1"/>
    </source>
</evidence>
<dbReference type="AlphaFoldDB" id="A0A011NQK7"/>
<sequence>MTIEFIGEDQREALQEVANIGMGQAGASIAKVLGEFVELSVPQISAVSAAGIPAALAALAGDGVASAVRQAFLGELRGEAIVIFSEHSAHDLAELLACADVLDGPAERELLLDISNVLVGACLGGMAQLLRTTIGFSPLSLLADQVPTSMLLQADEISARCALLVEVRFRLEKRAFRSHLVMLMADDAVAALRRALDRFIEEL</sequence>
<protein>
    <submittedName>
        <fullName evidence="3">CheY-P phosphatase CheC</fullName>
        <ecNumber evidence="3">3.-.-.-</ecNumber>
    </submittedName>
</protein>
<evidence type="ECO:0000256" key="1">
    <source>
        <dbReference type="ARBA" id="ARBA00022500"/>
    </source>
</evidence>
<dbReference type="PANTHER" id="PTHR43693:SF1">
    <property type="entry name" value="PROTEIN PHOSPHATASE CHEZ"/>
    <property type="match status" value="1"/>
</dbReference>
<reference evidence="3 4" key="1">
    <citation type="submission" date="2014-02" db="EMBL/GenBank/DDBJ databases">
        <title>Expanding our view of genomic diversity in Candidatus Accumulibacter clades.</title>
        <authorList>
            <person name="Skennerton C.T."/>
            <person name="Barr J.J."/>
            <person name="Slater F.R."/>
            <person name="Bond P.L."/>
            <person name="Tyson G.W."/>
        </authorList>
    </citation>
    <scope>NUCLEOTIDE SEQUENCE [LARGE SCALE GENOMIC DNA]</scope>
    <source>
        <strain evidence="4">BA-92</strain>
    </source>
</reference>
<keyword evidence="1" id="KW-0145">Chemotaxis</keyword>
<dbReference type="GO" id="GO:0006935">
    <property type="term" value="P:chemotaxis"/>
    <property type="evidence" value="ECO:0007669"/>
    <property type="project" value="UniProtKB-KW"/>
</dbReference>
<dbReference type="EC" id="3.-.-.-" evidence="3"/>
<accession>A0A011NQK7</accession>
<dbReference type="EMBL" id="JEMX01000096">
    <property type="protein sequence ID" value="EXI77596.1"/>
    <property type="molecule type" value="Genomic_DNA"/>
</dbReference>
<name>A0A011NQK7_9PROT</name>
<dbReference type="InterPro" id="IPR050992">
    <property type="entry name" value="CheZ_family_phosphatases"/>
</dbReference>
<dbReference type="PATRIC" id="fig|1454003.3.peg.3669"/>